<evidence type="ECO:0000313" key="8">
    <source>
        <dbReference type="Proteomes" id="UP000193642"/>
    </source>
</evidence>
<dbReference type="PANTHER" id="PTHR46924">
    <property type="entry name" value="METABOTROPIC GLUTAMATE RECEPTOR-LIKE PROTEIN C-RELATED-RELATED"/>
    <property type="match status" value="1"/>
</dbReference>
<feature type="domain" description="G-protein coupled receptors family 3 profile" evidence="6">
    <location>
        <begin position="8"/>
        <end position="130"/>
    </location>
</feature>
<feature type="transmembrane region" description="Helical" evidence="5">
    <location>
        <begin position="44"/>
        <end position="61"/>
    </location>
</feature>
<keyword evidence="2 5" id="KW-0812">Transmembrane</keyword>
<feature type="transmembrane region" description="Helical" evidence="5">
    <location>
        <begin position="81"/>
        <end position="102"/>
    </location>
</feature>
<dbReference type="Proteomes" id="UP000193642">
    <property type="component" value="Unassembled WGS sequence"/>
</dbReference>
<dbReference type="InterPro" id="IPR017978">
    <property type="entry name" value="GPCR_3_C"/>
</dbReference>
<accession>A0A1Y2C2Q9</accession>
<dbReference type="GO" id="GO:0004930">
    <property type="term" value="F:G protein-coupled receptor activity"/>
    <property type="evidence" value="ECO:0007669"/>
    <property type="project" value="InterPro"/>
</dbReference>
<gene>
    <name evidence="7" type="ORF">BCR33DRAFT_344569</name>
</gene>
<evidence type="ECO:0000256" key="3">
    <source>
        <dbReference type="ARBA" id="ARBA00022989"/>
    </source>
</evidence>
<reference evidence="7 8" key="1">
    <citation type="submission" date="2016-07" db="EMBL/GenBank/DDBJ databases">
        <title>Pervasive Adenine N6-methylation of Active Genes in Fungi.</title>
        <authorList>
            <consortium name="DOE Joint Genome Institute"/>
            <person name="Mondo S.J."/>
            <person name="Dannebaum R.O."/>
            <person name="Kuo R.C."/>
            <person name="Labutti K."/>
            <person name="Haridas S."/>
            <person name="Kuo A."/>
            <person name="Salamov A."/>
            <person name="Ahrendt S.R."/>
            <person name="Lipzen A."/>
            <person name="Sullivan W."/>
            <person name="Andreopoulos W.B."/>
            <person name="Clum A."/>
            <person name="Lindquist E."/>
            <person name="Daum C."/>
            <person name="Ramamoorthy G.K."/>
            <person name="Gryganskyi A."/>
            <person name="Culley D."/>
            <person name="Magnuson J.K."/>
            <person name="James T.Y."/>
            <person name="O'Malley M.A."/>
            <person name="Stajich J.E."/>
            <person name="Spatafora J.W."/>
            <person name="Visel A."/>
            <person name="Grigoriev I.V."/>
        </authorList>
    </citation>
    <scope>NUCLEOTIDE SEQUENCE [LARGE SCALE GENOMIC DNA]</scope>
    <source>
        <strain evidence="7 8">JEL800</strain>
    </source>
</reference>
<proteinExistence type="predicted"/>
<feature type="transmembrane region" description="Helical" evidence="5">
    <location>
        <begin position="12"/>
        <end position="32"/>
    </location>
</feature>
<name>A0A1Y2C2Q9_9FUNG</name>
<comment type="subcellular location">
    <subcellularLocation>
        <location evidence="1">Membrane</location>
        <topology evidence="1">Multi-pass membrane protein</topology>
    </subcellularLocation>
</comment>
<protein>
    <recommendedName>
        <fullName evidence="6">G-protein coupled receptors family 3 profile domain-containing protein</fullName>
    </recommendedName>
</protein>
<keyword evidence="4 5" id="KW-0472">Membrane</keyword>
<keyword evidence="8" id="KW-1185">Reference proteome</keyword>
<evidence type="ECO:0000256" key="5">
    <source>
        <dbReference type="SAM" id="Phobius"/>
    </source>
</evidence>
<evidence type="ECO:0000256" key="4">
    <source>
        <dbReference type="ARBA" id="ARBA00023136"/>
    </source>
</evidence>
<dbReference type="AlphaFoldDB" id="A0A1Y2C2Q9"/>
<evidence type="ECO:0000313" key="7">
    <source>
        <dbReference type="EMBL" id="ORY41328.1"/>
    </source>
</evidence>
<organism evidence="7 8">
    <name type="scientific">Rhizoclosmatium globosum</name>
    <dbReference type="NCBI Taxonomy" id="329046"/>
    <lineage>
        <taxon>Eukaryota</taxon>
        <taxon>Fungi</taxon>
        <taxon>Fungi incertae sedis</taxon>
        <taxon>Chytridiomycota</taxon>
        <taxon>Chytridiomycota incertae sedis</taxon>
        <taxon>Chytridiomycetes</taxon>
        <taxon>Chytridiales</taxon>
        <taxon>Chytriomycetaceae</taxon>
        <taxon>Rhizoclosmatium</taxon>
    </lineage>
</organism>
<evidence type="ECO:0000259" key="6">
    <source>
        <dbReference type="Pfam" id="PF00003"/>
    </source>
</evidence>
<evidence type="ECO:0000256" key="1">
    <source>
        <dbReference type="ARBA" id="ARBA00004141"/>
    </source>
</evidence>
<comment type="caution">
    <text evidence="7">The sequence shown here is derived from an EMBL/GenBank/DDBJ whole genome shotgun (WGS) entry which is preliminary data.</text>
</comment>
<dbReference type="InterPro" id="IPR051530">
    <property type="entry name" value="mGluR/GABA-B-like"/>
</dbReference>
<dbReference type="OrthoDB" id="5597995at2759"/>
<keyword evidence="3 5" id="KW-1133">Transmembrane helix</keyword>
<sequence>MISSSSRAVFVFRFYACAGYVLCFSYALLLICFRKVKAVRAGSVTFSFVHIIGALLLYISTELKFDLLTEQKCAGIVWLHLLGYTLIVSSSIVKNARIYLIYSGNKFSKERLSDLYSLRWMCVPVLGEVVSKCFQCMSN</sequence>
<dbReference type="EMBL" id="MCGO01000032">
    <property type="protein sequence ID" value="ORY41328.1"/>
    <property type="molecule type" value="Genomic_DNA"/>
</dbReference>
<dbReference type="Pfam" id="PF00003">
    <property type="entry name" value="7tm_3"/>
    <property type="match status" value="1"/>
</dbReference>
<evidence type="ECO:0000256" key="2">
    <source>
        <dbReference type="ARBA" id="ARBA00022692"/>
    </source>
</evidence>
<dbReference type="GO" id="GO:0016020">
    <property type="term" value="C:membrane"/>
    <property type="evidence" value="ECO:0007669"/>
    <property type="project" value="UniProtKB-SubCell"/>
</dbReference>